<keyword evidence="9" id="KW-0282">Flagellum</keyword>
<comment type="caution">
    <text evidence="9">The sequence shown here is derived from an EMBL/GenBank/DDBJ whole genome shotgun (WGS) entry which is preliminary data.</text>
</comment>
<dbReference type="EMBL" id="BAAALT010000204">
    <property type="protein sequence ID" value="GAA1823596.1"/>
    <property type="molecule type" value="Genomic_DNA"/>
</dbReference>
<accession>A0ABP4YM50</accession>
<dbReference type="InterPro" id="IPR001444">
    <property type="entry name" value="Flag_bb_rod_N"/>
</dbReference>
<dbReference type="InterPro" id="IPR019776">
    <property type="entry name" value="Flagellar_basal_body_rod_CS"/>
</dbReference>
<evidence type="ECO:0000313" key="9">
    <source>
        <dbReference type="EMBL" id="GAA1823596.1"/>
    </source>
</evidence>
<name>A0ABP4YM50_9ACTN</name>
<comment type="subcellular location">
    <subcellularLocation>
        <location evidence="1 6">Bacterial flagellum basal body</location>
    </subcellularLocation>
</comment>
<keyword evidence="9" id="KW-0969">Cilium</keyword>
<evidence type="ECO:0000256" key="1">
    <source>
        <dbReference type="ARBA" id="ARBA00004117"/>
    </source>
</evidence>
<comment type="function">
    <text evidence="5 6">Structural component of flagellum, the bacterial motility apparatus. Part of the rod structure of flagellar basal body.</text>
</comment>
<dbReference type="RefSeq" id="WP_344137188.1">
    <property type="nucleotide sequence ID" value="NZ_BAAALT010000204.1"/>
</dbReference>
<dbReference type="PROSITE" id="PS00588">
    <property type="entry name" value="FLAGELLA_BB_ROD"/>
    <property type="match status" value="1"/>
</dbReference>
<evidence type="ECO:0000256" key="2">
    <source>
        <dbReference type="ARBA" id="ARBA00009677"/>
    </source>
</evidence>
<reference evidence="10" key="1">
    <citation type="journal article" date="2019" name="Int. J. Syst. Evol. Microbiol.">
        <title>The Global Catalogue of Microorganisms (GCM) 10K type strain sequencing project: providing services to taxonomists for standard genome sequencing and annotation.</title>
        <authorList>
            <consortium name="The Broad Institute Genomics Platform"/>
            <consortium name="The Broad Institute Genome Sequencing Center for Infectious Disease"/>
            <person name="Wu L."/>
            <person name="Ma J."/>
        </authorList>
    </citation>
    <scope>NUCLEOTIDE SEQUENCE [LARGE SCALE GENOMIC DNA]</scope>
    <source>
        <strain evidence="10">JCM 13250</strain>
    </source>
</reference>
<keyword evidence="4 6" id="KW-0975">Bacterial flagellum</keyword>
<proteinExistence type="inferred from homology"/>
<comment type="subunit">
    <text evidence="6">The basal body constitutes a major portion of the flagellar organelle and consists of a number of rings mounted on a central rod.</text>
</comment>
<evidence type="ECO:0000256" key="7">
    <source>
        <dbReference type="SAM" id="MobiDB-lite"/>
    </source>
</evidence>
<evidence type="ECO:0000256" key="6">
    <source>
        <dbReference type="PIRNR" id="PIRNR002889"/>
    </source>
</evidence>
<evidence type="ECO:0000256" key="3">
    <source>
        <dbReference type="ARBA" id="ARBA00014376"/>
    </source>
</evidence>
<evidence type="ECO:0000259" key="8">
    <source>
        <dbReference type="Pfam" id="PF00460"/>
    </source>
</evidence>
<gene>
    <name evidence="9" type="primary">flgB</name>
    <name evidence="9" type="ORF">GCM10009682_49850</name>
</gene>
<keyword evidence="10" id="KW-1185">Reference proteome</keyword>
<dbReference type="InterPro" id="IPR006300">
    <property type="entry name" value="FlgB"/>
</dbReference>
<feature type="domain" description="Flagellar basal body rod protein N-terminal" evidence="8">
    <location>
        <begin position="14"/>
        <end position="36"/>
    </location>
</feature>
<dbReference type="PANTHER" id="PTHR30435:SF12">
    <property type="entry name" value="FLAGELLAR BASAL BODY ROD PROTEIN FLGB"/>
    <property type="match status" value="1"/>
</dbReference>
<dbReference type="Proteomes" id="UP001500218">
    <property type="component" value="Unassembled WGS sequence"/>
</dbReference>
<comment type="similarity">
    <text evidence="2 6">Belongs to the flagella basal body rod proteins family.</text>
</comment>
<sequence>MFDDVSSVTLKVALDGLSQRQKLIADNIANIETPGYLAKKVKFEDALRSAAESGDPGSVTPTVARSLEPTRENGNNVNLDEETLSNVDTNLRYQLAVNAMDGKYKLMREVIKGQ</sequence>
<protein>
    <recommendedName>
        <fullName evidence="3 6">Flagellar basal body rod protein FlgB</fullName>
    </recommendedName>
</protein>
<dbReference type="PIRSF" id="PIRSF002889">
    <property type="entry name" value="Rod_FlgB"/>
    <property type="match status" value="1"/>
</dbReference>
<dbReference type="PANTHER" id="PTHR30435">
    <property type="entry name" value="FLAGELLAR PROTEIN"/>
    <property type="match status" value="1"/>
</dbReference>
<dbReference type="Pfam" id="PF00460">
    <property type="entry name" value="Flg_bb_rod"/>
    <property type="match status" value="1"/>
</dbReference>
<organism evidence="9 10">
    <name type="scientific">Luedemannella flava</name>
    <dbReference type="NCBI Taxonomy" id="349316"/>
    <lineage>
        <taxon>Bacteria</taxon>
        <taxon>Bacillati</taxon>
        <taxon>Actinomycetota</taxon>
        <taxon>Actinomycetes</taxon>
        <taxon>Micromonosporales</taxon>
        <taxon>Micromonosporaceae</taxon>
        <taxon>Luedemannella</taxon>
    </lineage>
</organism>
<evidence type="ECO:0000313" key="10">
    <source>
        <dbReference type="Proteomes" id="UP001500218"/>
    </source>
</evidence>
<keyword evidence="9" id="KW-0966">Cell projection</keyword>
<evidence type="ECO:0000256" key="5">
    <source>
        <dbReference type="ARBA" id="ARBA00024934"/>
    </source>
</evidence>
<feature type="region of interest" description="Disordered" evidence="7">
    <location>
        <begin position="49"/>
        <end position="78"/>
    </location>
</feature>
<evidence type="ECO:0000256" key="4">
    <source>
        <dbReference type="ARBA" id="ARBA00023143"/>
    </source>
</evidence>
<dbReference type="NCBIfam" id="TIGR01396">
    <property type="entry name" value="FlgB"/>
    <property type="match status" value="1"/>
</dbReference>